<protein>
    <submittedName>
        <fullName evidence="1">Uncharacterized protein</fullName>
    </submittedName>
</protein>
<reference evidence="1 2" key="1">
    <citation type="journal article" date="2014" name="Genome Biol.">
        <title>Transcriptome and methylome profiling reveals relics of genome dominance in the mesopolyploid Brassica oleracea.</title>
        <authorList>
            <person name="Parkin I.A."/>
            <person name="Koh C."/>
            <person name="Tang H."/>
            <person name="Robinson S.J."/>
            <person name="Kagale S."/>
            <person name="Clarke W.E."/>
            <person name="Town C.D."/>
            <person name="Nixon J."/>
            <person name="Krishnakumar V."/>
            <person name="Bidwell S.L."/>
            <person name="Denoeud F."/>
            <person name="Belcram H."/>
            <person name="Links M.G."/>
            <person name="Just J."/>
            <person name="Clarke C."/>
            <person name="Bender T."/>
            <person name="Huebert T."/>
            <person name="Mason A.S."/>
            <person name="Pires J.C."/>
            <person name="Barker G."/>
            <person name="Moore J."/>
            <person name="Walley P.G."/>
            <person name="Manoli S."/>
            <person name="Batley J."/>
            <person name="Edwards D."/>
            <person name="Nelson M.N."/>
            <person name="Wang X."/>
            <person name="Paterson A.H."/>
            <person name="King G."/>
            <person name="Bancroft I."/>
            <person name="Chalhoub B."/>
            <person name="Sharpe A.G."/>
        </authorList>
    </citation>
    <scope>NUCLEOTIDE SEQUENCE</scope>
    <source>
        <strain evidence="1 2">cv. TO1000</strain>
    </source>
</reference>
<accession>A0A0D3AXU4</accession>
<name>A0A0D3AXU4_BRAOL</name>
<dbReference type="AlphaFoldDB" id="A0A0D3AXU4"/>
<dbReference type="Proteomes" id="UP000032141">
    <property type="component" value="Chromosome C2"/>
</dbReference>
<dbReference type="Gramene" id="Bo2g159280.1">
    <property type="protein sequence ID" value="Bo2g159280.1"/>
    <property type="gene ID" value="Bo2g159280"/>
</dbReference>
<reference evidence="1" key="2">
    <citation type="submission" date="2015-03" db="UniProtKB">
        <authorList>
            <consortium name="EnsemblPlants"/>
        </authorList>
    </citation>
    <scope>IDENTIFICATION</scope>
</reference>
<evidence type="ECO:0000313" key="1">
    <source>
        <dbReference type="EnsemblPlants" id="Bo2g159280.1"/>
    </source>
</evidence>
<dbReference type="PANTHER" id="PTHR36372">
    <property type="entry name" value="EXPRESSED PROTEIN"/>
    <property type="match status" value="1"/>
</dbReference>
<dbReference type="EnsemblPlants" id="Bo2g159280.1">
    <property type="protein sequence ID" value="Bo2g159280.1"/>
    <property type="gene ID" value="Bo2g159280"/>
</dbReference>
<dbReference type="STRING" id="109376.A0A0D3AXU4"/>
<keyword evidence="2" id="KW-1185">Reference proteome</keyword>
<dbReference type="OMA" id="IAPMECK"/>
<organism evidence="1 2">
    <name type="scientific">Brassica oleracea var. oleracea</name>
    <dbReference type="NCBI Taxonomy" id="109376"/>
    <lineage>
        <taxon>Eukaryota</taxon>
        <taxon>Viridiplantae</taxon>
        <taxon>Streptophyta</taxon>
        <taxon>Embryophyta</taxon>
        <taxon>Tracheophyta</taxon>
        <taxon>Spermatophyta</taxon>
        <taxon>Magnoliopsida</taxon>
        <taxon>eudicotyledons</taxon>
        <taxon>Gunneridae</taxon>
        <taxon>Pentapetalae</taxon>
        <taxon>rosids</taxon>
        <taxon>malvids</taxon>
        <taxon>Brassicales</taxon>
        <taxon>Brassicaceae</taxon>
        <taxon>Brassiceae</taxon>
        <taxon>Brassica</taxon>
    </lineage>
</organism>
<sequence length="188" mass="21287">MEVFGKSPMVSSANVIYLSAILGRDCDASHKCDWKCENENVFGNMYRCKLTGLTHVCDNNCNQRILYDNHTSLCRASGRVFPLSPAEEQAVRGVRRKLDNSESLPPTEGCSFKRRRRDVSQFKASPFERSFTAAGFYSSCVSLFWLASYHYEGPNTPLVMSVLMWFCSVGSSTLGFIQWQHKLMLPND</sequence>
<proteinExistence type="predicted"/>
<dbReference type="HOGENOM" id="CLU_119765_0_0_1"/>
<dbReference type="eggNOG" id="ENOG502RXFE">
    <property type="taxonomic scope" value="Eukaryota"/>
</dbReference>
<evidence type="ECO:0000313" key="2">
    <source>
        <dbReference type="Proteomes" id="UP000032141"/>
    </source>
</evidence>